<reference evidence="2 3" key="1">
    <citation type="submission" date="2014-11" db="EMBL/GenBank/DDBJ databases">
        <authorList>
            <person name="Zhu J."/>
            <person name="Qi W."/>
            <person name="Song R."/>
        </authorList>
    </citation>
    <scope>NUCLEOTIDE SEQUENCE [LARGE SCALE GENOMIC DNA]</scope>
</reference>
<dbReference type="InParanoid" id="A0A0G4EQN2"/>
<dbReference type="Proteomes" id="UP000041254">
    <property type="component" value="Unassembled WGS sequence"/>
</dbReference>
<organism evidence="2 3">
    <name type="scientific">Vitrella brassicaformis (strain CCMP3155)</name>
    <dbReference type="NCBI Taxonomy" id="1169540"/>
    <lineage>
        <taxon>Eukaryota</taxon>
        <taxon>Sar</taxon>
        <taxon>Alveolata</taxon>
        <taxon>Colpodellida</taxon>
        <taxon>Vitrellaceae</taxon>
        <taxon>Vitrella</taxon>
    </lineage>
</organism>
<name>A0A0G4EQN2_VITBC</name>
<dbReference type="VEuPathDB" id="CryptoDB:Vbra_5291"/>
<dbReference type="EMBL" id="CDMY01000288">
    <property type="protein sequence ID" value="CEL99745.1"/>
    <property type="molecule type" value="Genomic_DNA"/>
</dbReference>
<protein>
    <recommendedName>
        <fullName evidence="1">Protein kinase domain-containing protein</fullName>
    </recommendedName>
</protein>
<dbReference type="PROSITE" id="PS50011">
    <property type="entry name" value="PROTEIN_KINASE_DOM"/>
    <property type="match status" value="1"/>
</dbReference>
<dbReference type="CDD" id="cd00180">
    <property type="entry name" value="PKc"/>
    <property type="match status" value="1"/>
</dbReference>
<dbReference type="InterPro" id="IPR011009">
    <property type="entry name" value="Kinase-like_dom_sf"/>
</dbReference>
<dbReference type="PANTHER" id="PTHR24359:SF1">
    <property type="entry name" value="INHIBITOR OF NUCLEAR FACTOR KAPPA-B KINASE EPSILON SUBUNIT HOMOLOG 1-RELATED"/>
    <property type="match status" value="1"/>
</dbReference>
<dbReference type="InterPro" id="IPR000719">
    <property type="entry name" value="Prot_kinase_dom"/>
</dbReference>
<proteinExistence type="predicted"/>
<dbReference type="GO" id="GO:0005524">
    <property type="term" value="F:ATP binding"/>
    <property type="evidence" value="ECO:0007669"/>
    <property type="project" value="InterPro"/>
</dbReference>
<dbReference type="PROSITE" id="PS00108">
    <property type="entry name" value="PROTEIN_KINASE_ST"/>
    <property type="match status" value="1"/>
</dbReference>
<keyword evidence="3" id="KW-1185">Reference proteome</keyword>
<dbReference type="SUPFAM" id="SSF56112">
    <property type="entry name" value="Protein kinase-like (PK-like)"/>
    <property type="match status" value="1"/>
</dbReference>
<dbReference type="Gene3D" id="1.10.510.10">
    <property type="entry name" value="Transferase(Phosphotransferase) domain 1"/>
    <property type="match status" value="1"/>
</dbReference>
<evidence type="ECO:0000313" key="2">
    <source>
        <dbReference type="EMBL" id="CEL99745.1"/>
    </source>
</evidence>
<dbReference type="AlphaFoldDB" id="A0A0G4EQN2"/>
<gene>
    <name evidence="2" type="ORF">Vbra_5291</name>
</gene>
<dbReference type="Pfam" id="PF00069">
    <property type="entry name" value="Pkinase"/>
    <property type="match status" value="1"/>
</dbReference>
<dbReference type="PhylomeDB" id="A0A0G4EQN2"/>
<dbReference type="InterPro" id="IPR008271">
    <property type="entry name" value="Ser/Thr_kinase_AS"/>
</dbReference>
<dbReference type="GO" id="GO:0004674">
    <property type="term" value="F:protein serine/threonine kinase activity"/>
    <property type="evidence" value="ECO:0007669"/>
    <property type="project" value="TreeGrafter"/>
</dbReference>
<evidence type="ECO:0000259" key="1">
    <source>
        <dbReference type="PROSITE" id="PS50011"/>
    </source>
</evidence>
<dbReference type="STRING" id="1169540.A0A0G4EQN2"/>
<accession>A0A0G4EQN2</accession>
<feature type="domain" description="Protein kinase" evidence="1">
    <location>
        <begin position="161"/>
        <end position="339"/>
    </location>
</feature>
<dbReference type="OrthoDB" id="10020333at2759"/>
<sequence>MALQDLYAQGLVAPDPKAPPEVRRHAWDAHDADEAPLWRDQTSADISRSLPRVHQLIHWAAQDLYGAGKPQLSCFDKFVEQHWLAQLAREVWCKLPTAWQRGSFFCGLLRRLSELASMKRAASAEIAALGVPLVADGGGRGRRFLHTATISDGDPHQEVLMEGMRARGERECAVMFSVHETIDTHTGARAMAQAPSTSYTAERDKLSDAPDWCWDDGGWEVQKLHAVLHEARVMGRIRRAGRHPHICRIKAAQFELGAAAIYVEKAEGLQLSEFLSSKGYQPPSQLEHHEGLRVARQMLEALAFLHSECIIHRDVKPANIIYDRRKGRKGSSLKLIDFG</sequence>
<evidence type="ECO:0000313" key="3">
    <source>
        <dbReference type="Proteomes" id="UP000041254"/>
    </source>
</evidence>
<dbReference type="PANTHER" id="PTHR24359">
    <property type="entry name" value="SERINE/THREONINE-PROTEIN KINASE SBK1"/>
    <property type="match status" value="1"/>
</dbReference>